<dbReference type="InParanoid" id="I1BVK9"/>
<protein>
    <submittedName>
        <fullName evidence="1">Uncharacterized protein</fullName>
    </submittedName>
</protein>
<accession>I1BVK9</accession>
<dbReference type="RefSeq" id="XP_067515635.1">
    <property type="nucleotide sequence ID" value="XM_067659534.1"/>
</dbReference>
<dbReference type="EMBL" id="CH476734">
    <property type="protein sequence ID" value="EIE80239.1"/>
    <property type="molecule type" value="Genomic_DNA"/>
</dbReference>
<proteinExistence type="predicted"/>
<dbReference type="AlphaFoldDB" id="I1BVK9"/>
<dbReference type="Proteomes" id="UP000009138">
    <property type="component" value="Unassembled WGS sequence"/>
</dbReference>
<name>I1BVK9_RHIO9</name>
<keyword evidence="2" id="KW-1185">Reference proteome</keyword>
<evidence type="ECO:0000313" key="1">
    <source>
        <dbReference type="EMBL" id="EIE80239.1"/>
    </source>
</evidence>
<organism evidence="1 2">
    <name type="scientific">Rhizopus delemar (strain RA 99-880 / ATCC MYA-4621 / FGSC 9543 / NRRL 43880)</name>
    <name type="common">Mucormycosis agent</name>
    <name type="synonym">Rhizopus arrhizus var. delemar</name>
    <dbReference type="NCBI Taxonomy" id="246409"/>
    <lineage>
        <taxon>Eukaryota</taxon>
        <taxon>Fungi</taxon>
        <taxon>Fungi incertae sedis</taxon>
        <taxon>Mucoromycota</taxon>
        <taxon>Mucoromycotina</taxon>
        <taxon>Mucoromycetes</taxon>
        <taxon>Mucorales</taxon>
        <taxon>Mucorineae</taxon>
        <taxon>Rhizopodaceae</taxon>
        <taxon>Rhizopus</taxon>
    </lineage>
</organism>
<gene>
    <name evidence="1" type="ORF">RO3G_04944</name>
</gene>
<evidence type="ECO:0000313" key="2">
    <source>
        <dbReference type="Proteomes" id="UP000009138"/>
    </source>
</evidence>
<sequence>MLKILLHYTETTANHLTSHPLHRKLKLSKYNGRQKASEDMVVKLKSNYFAPNTWYQEPMRGAGFRRLLKHGSLVCFTPKNDGSI</sequence>
<dbReference type="VEuPathDB" id="FungiDB:RO3G_04944"/>
<reference evidence="1 2" key="1">
    <citation type="journal article" date="2009" name="PLoS Genet.">
        <title>Genomic analysis of the basal lineage fungus Rhizopus oryzae reveals a whole-genome duplication.</title>
        <authorList>
            <person name="Ma L.-J."/>
            <person name="Ibrahim A.S."/>
            <person name="Skory C."/>
            <person name="Grabherr M.G."/>
            <person name="Burger G."/>
            <person name="Butler M."/>
            <person name="Elias M."/>
            <person name="Idnurm A."/>
            <person name="Lang B.F."/>
            <person name="Sone T."/>
            <person name="Abe A."/>
            <person name="Calvo S.E."/>
            <person name="Corrochano L.M."/>
            <person name="Engels R."/>
            <person name="Fu J."/>
            <person name="Hansberg W."/>
            <person name="Kim J.-M."/>
            <person name="Kodira C.D."/>
            <person name="Koehrsen M.J."/>
            <person name="Liu B."/>
            <person name="Miranda-Saavedra D."/>
            <person name="O'Leary S."/>
            <person name="Ortiz-Castellanos L."/>
            <person name="Poulter R."/>
            <person name="Rodriguez-Romero J."/>
            <person name="Ruiz-Herrera J."/>
            <person name="Shen Y.-Q."/>
            <person name="Zeng Q."/>
            <person name="Galagan J."/>
            <person name="Birren B.W."/>
            <person name="Cuomo C.A."/>
            <person name="Wickes B.L."/>
        </authorList>
    </citation>
    <scope>NUCLEOTIDE SEQUENCE [LARGE SCALE GENOMIC DNA]</scope>
    <source>
        <strain evidence="2">RA 99-880 / ATCC MYA-4621 / FGSC 9543 / NRRL 43880</strain>
    </source>
</reference>
<dbReference type="GeneID" id="93611915"/>